<organism evidence="1 2">
    <name type="scientific">Araneus ventricosus</name>
    <name type="common">Orbweaver spider</name>
    <name type="synonym">Epeira ventricosa</name>
    <dbReference type="NCBI Taxonomy" id="182803"/>
    <lineage>
        <taxon>Eukaryota</taxon>
        <taxon>Metazoa</taxon>
        <taxon>Ecdysozoa</taxon>
        <taxon>Arthropoda</taxon>
        <taxon>Chelicerata</taxon>
        <taxon>Arachnida</taxon>
        <taxon>Araneae</taxon>
        <taxon>Araneomorphae</taxon>
        <taxon>Entelegynae</taxon>
        <taxon>Araneoidea</taxon>
        <taxon>Araneidae</taxon>
        <taxon>Araneus</taxon>
    </lineage>
</organism>
<proteinExistence type="predicted"/>
<dbReference type="EMBL" id="BGPR01004217">
    <property type="protein sequence ID" value="GBM97244.1"/>
    <property type="molecule type" value="Genomic_DNA"/>
</dbReference>
<evidence type="ECO:0000313" key="2">
    <source>
        <dbReference type="Proteomes" id="UP000499080"/>
    </source>
</evidence>
<gene>
    <name evidence="1" type="ORF">AVEN_254929_1</name>
</gene>
<keyword evidence="2" id="KW-1185">Reference proteome</keyword>
<evidence type="ECO:0000313" key="1">
    <source>
        <dbReference type="EMBL" id="GBM97244.1"/>
    </source>
</evidence>
<protein>
    <submittedName>
        <fullName evidence="1">Uncharacterized protein</fullName>
    </submittedName>
</protein>
<reference evidence="1 2" key="1">
    <citation type="journal article" date="2019" name="Sci. Rep.">
        <title>Orb-weaving spider Araneus ventricosus genome elucidates the spidroin gene catalogue.</title>
        <authorList>
            <person name="Kono N."/>
            <person name="Nakamura H."/>
            <person name="Ohtoshi R."/>
            <person name="Moran D.A.P."/>
            <person name="Shinohara A."/>
            <person name="Yoshida Y."/>
            <person name="Fujiwara M."/>
            <person name="Mori M."/>
            <person name="Tomita M."/>
            <person name="Arakawa K."/>
        </authorList>
    </citation>
    <scope>NUCLEOTIDE SEQUENCE [LARGE SCALE GENOMIC DNA]</scope>
</reference>
<feature type="non-terminal residue" evidence="1">
    <location>
        <position position="1"/>
    </location>
</feature>
<name>A0A4Y2K4H1_ARAVE</name>
<comment type="caution">
    <text evidence="1">The sequence shown here is derived from an EMBL/GenBank/DDBJ whole genome shotgun (WGS) entry which is preliminary data.</text>
</comment>
<accession>A0A4Y2K4H1</accession>
<dbReference type="Proteomes" id="UP000499080">
    <property type="component" value="Unassembled WGS sequence"/>
</dbReference>
<sequence>NPSQKSPRVVSKREVDM</sequence>
<dbReference type="AlphaFoldDB" id="A0A4Y2K4H1"/>